<evidence type="ECO:0000313" key="1">
    <source>
        <dbReference type="EMBL" id="KAK1899984.1"/>
    </source>
</evidence>
<evidence type="ECO:0000313" key="2">
    <source>
        <dbReference type="Proteomes" id="UP001228049"/>
    </source>
</evidence>
<keyword evidence="2" id="KW-1185">Reference proteome</keyword>
<gene>
    <name evidence="1" type="ORF">KUDE01_000771</name>
</gene>
<organism evidence="1 2">
    <name type="scientific">Dissostichus eleginoides</name>
    <name type="common">Patagonian toothfish</name>
    <name type="synonym">Dissostichus amissus</name>
    <dbReference type="NCBI Taxonomy" id="100907"/>
    <lineage>
        <taxon>Eukaryota</taxon>
        <taxon>Metazoa</taxon>
        <taxon>Chordata</taxon>
        <taxon>Craniata</taxon>
        <taxon>Vertebrata</taxon>
        <taxon>Euteleostomi</taxon>
        <taxon>Actinopterygii</taxon>
        <taxon>Neopterygii</taxon>
        <taxon>Teleostei</taxon>
        <taxon>Neoteleostei</taxon>
        <taxon>Acanthomorphata</taxon>
        <taxon>Eupercaria</taxon>
        <taxon>Perciformes</taxon>
        <taxon>Notothenioidei</taxon>
        <taxon>Nototheniidae</taxon>
        <taxon>Dissostichus</taxon>
    </lineage>
</organism>
<comment type="caution">
    <text evidence="1">The sequence shown here is derived from an EMBL/GenBank/DDBJ whole genome shotgun (WGS) entry which is preliminary data.</text>
</comment>
<dbReference type="EMBL" id="JASDAP010000007">
    <property type="protein sequence ID" value="KAK1899984.1"/>
    <property type="molecule type" value="Genomic_DNA"/>
</dbReference>
<dbReference type="AlphaFoldDB" id="A0AAD9CI25"/>
<name>A0AAD9CI25_DISEL</name>
<dbReference type="Proteomes" id="UP001228049">
    <property type="component" value="Unassembled WGS sequence"/>
</dbReference>
<sequence length="96" mass="10339">MLVNSRGVSPDLACWFPDQWTATDRAHRAGADGPAASSEGSGVSRYLMCERGANLHNQLLAKSFKGGLCNIQVRSNTFFLLQRVILKHSTSGACEG</sequence>
<proteinExistence type="predicted"/>
<protein>
    <submittedName>
        <fullName evidence="1">Uncharacterized protein</fullName>
    </submittedName>
</protein>
<reference evidence="1" key="1">
    <citation type="submission" date="2023-04" db="EMBL/GenBank/DDBJ databases">
        <title>Chromosome-level genome of Chaenocephalus aceratus.</title>
        <authorList>
            <person name="Park H."/>
        </authorList>
    </citation>
    <scope>NUCLEOTIDE SEQUENCE</scope>
    <source>
        <strain evidence="1">DE</strain>
        <tissue evidence="1">Muscle</tissue>
    </source>
</reference>
<accession>A0AAD9CI25</accession>